<dbReference type="InterPro" id="IPR007639">
    <property type="entry name" value="Gln-tRNA-synth_Ib_RNA-bd_N"/>
</dbReference>
<evidence type="ECO:0000256" key="6">
    <source>
        <dbReference type="ARBA" id="ARBA00022917"/>
    </source>
</evidence>
<dbReference type="FunFam" id="2.40.240.10:FF:000007">
    <property type="entry name" value="Glutamine--tRNA ligase"/>
    <property type="match status" value="1"/>
</dbReference>
<dbReference type="STRING" id="554065.E1Z7M5"/>
<evidence type="ECO:0000313" key="18">
    <source>
        <dbReference type="Proteomes" id="UP000008141"/>
    </source>
</evidence>
<dbReference type="InterPro" id="IPR000924">
    <property type="entry name" value="Glu/Gln-tRNA-synth"/>
</dbReference>
<accession>E1Z7M5</accession>
<dbReference type="RefSeq" id="XP_005850046.1">
    <property type="nucleotide sequence ID" value="XM_005849984.1"/>
</dbReference>
<evidence type="ECO:0000256" key="8">
    <source>
        <dbReference type="ARBA" id="ARBA00030466"/>
    </source>
</evidence>
<dbReference type="OrthoDB" id="10250478at2759"/>
<dbReference type="GO" id="GO:0009791">
    <property type="term" value="P:post-embryonic development"/>
    <property type="evidence" value="ECO:0007669"/>
    <property type="project" value="UniProtKB-ARBA"/>
</dbReference>
<dbReference type="PRINTS" id="PR00987">
    <property type="entry name" value="TRNASYNTHGLU"/>
</dbReference>
<evidence type="ECO:0000259" key="13">
    <source>
        <dbReference type="Pfam" id="PF03950"/>
    </source>
</evidence>
<evidence type="ECO:0000256" key="9">
    <source>
        <dbReference type="ARBA" id="ARBA00048270"/>
    </source>
</evidence>
<evidence type="ECO:0000256" key="5">
    <source>
        <dbReference type="ARBA" id="ARBA00022840"/>
    </source>
</evidence>
<feature type="domain" description="Glutaminyl-tRNA synthetase class Ib non-specific RNA-binding" evidence="15">
    <location>
        <begin position="10"/>
        <end position="169"/>
    </location>
</feature>
<dbReference type="FunFam" id="3.40.50.620:FF:000037">
    <property type="entry name" value="Glutamine--tRNA ligase cytoplasmic"/>
    <property type="match status" value="1"/>
</dbReference>
<keyword evidence="3 10" id="KW-0436">Ligase</keyword>
<dbReference type="PROSITE" id="PS00178">
    <property type="entry name" value="AA_TRNA_LIGASE_I"/>
    <property type="match status" value="1"/>
</dbReference>
<gene>
    <name evidence="17" type="ORF">CHLNCDRAFT_30027</name>
</gene>
<dbReference type="KEGG" id="cvr:CHLNCDRAFT_30027"/>
<dbReference type="AlphaFoldDB" id="E1Z7M5"/>
<dbReference type="Pfam" id="PF00749">
    <property type="entry name" value="tRNA-synt_1c"/>
    <property type="match status" value="1"/>
</dbReference>
<evidence type="ECO:0000256" key="4">
    <source>
        <dbReference type="ARBA" id="ARBA00022741"/>
    </source>
</evidence>
<keyword evidence="7 10" id="KW-0030">Aminoacyl-tRNA synthetase</keyword>
<feature type="domain" description="tRNA synthetases class I (E and Q) anti-codon binding" evidence="16">
    <location>
        <begin position="707"/>
        <end position="783"/>
    </location>
</feature>
<keyword evidence="18" id="KW-1185">Reference proteome</keyword>
<organism evidence="18">
    <name type="scientific">Chlorella variabilis</name>
    <name type="common">Green alga</name>
    <dbReference type="NCBI Taxonomy" id="554065"/>
    <lineage>
        <taxon>Eukaryota</taxon>
        <taxon>Viridiplantae</taxon>
        <taxon>Chlorophyta</taxon>
        <taxon>core chlorophytes</taxon>
        <taxon>Trebouxiophyceae</taxon>
        <taxon>Chlorellales</taxon>
        <taxon>Chlorellaceae</taxon>
        <taxon>Chlorella clade</taxon>
        <taxon>Chlorella</taxon>
    </lineage>
</organism>
<sequence length="814" mass="90388">MGSREELEAEALRLFAGIGLAEQTAQQAIVKPKFRQALVDLIKEAGAADGCPKPQGALLYTTASKYPANALVHRGELLAYINDERIRSNAQLDGALEYLGKVGSEPIDVAKFEEAAGVGVEVGPDQIKAAVAGCVKENEAKLQEERYHCNLNILLGKLRGGGGIIKWADVAALKAELEAQVEALLGPKTKADLVKPDKKKKPAKPAAAAAAGKDGANGATSAAAAAAKKAEEEAWRTADPYAFLPKPQQNNMVHTTVHFSDGRKMNVANTPELLAKHLEETGGKVVTRFPPEPNGYLHIGHAKAMFVDFGMAVQYGGVCYLRFDDTNPEAEKQEYIDHIEEIVSWLGWKPWKVTYSSDYFDQLYAFAVQLIKGGNAYVDHQTAEEIKDYRERREPSPWRDRPIAESLKLFDDMRRGLVDEGKATLRMKMDHKNENYNMFDLIAYRIKFVEHPHAGDKYCVYPSYDYTHCLVDALENITHSMCTLEFESRRASYYWLLEVLGTYKPLVWEYSRLNITHNVMSKRKLNRLVTDQHVLGWDDPRLLTLAGLRRRGVTPQAINNFCKEVGVTRSEGEVHLHKLDHHIRAELDATSRRSLAVLRPLRLVIANLPDAHYQEVEAKVGPGVACVAGQEGYKVPFTKVVYIEDTDFREADSKDYYGLAPGKSVMLRYAYPVTCTGFSRDASGKVAEVQATYDPDFSTKKPPKGVLNWVGQPAAGVEPPTFEARLYDVLFKSQNPASQEDWLADLNPESLVVVKGAYATPELAKAQPGDRFQLERLGYFCVDIDSSPGALVLNRTCTLKESFPKQAAPKGARK</sequence>
<dbReference type="FunCoup" id="E1Z7M5">
    <property type="interactions" value="1985"/>
</dbReference>
<dbReference type="InParanoid" id="E1Z7M5"/>
<dbReference type="Gene3D" id="1.10.10.2420">
    <property type="match status" value="1"/>
</dbReference>
<evidence type="ECO:0000259" key="15">
    <source>
        <dbReference type="Pfam" id="PF04558"/>
    </source>
</evidence>
<name>E1Z7M5_CHLVA</name>
<dbReference type="OMA" id="TWCIYPM"/>
<evidence type="ECO:0000313" key="17">
    <source>
        <dbReference type="EMBL" id="EFN57944.1"/>
    </source>
</evidence>
<evidence type="ECO:0000256" key="10">
    <source>
        <dbReference type="RuleBase" id="RU363037"/>
    </source>
</evidence>
<dbReference type="InterPro" id="IPR007638">
    <property type="entry name" value="Gln-tRNA-synth_Ib_RNA-bd_2"/>
</dbReference>
<protein>
    <recommendedName>
        <fullName evidence="2">glutamine--tRNA ligase</fullName>
        <ecNumber evidence="2">6.1.1.18</ecNumber>
    </recommendedName>
    <alternativeName>
        <fullName evidence="8">Glutaminyl-tRNA synthetase</fullName>
    </alternativeName>
</protein>
<dbReference type="InterPro" id="IPR049437">
    <property type="entry name" value="tRNA-synt_1c_C2"/>
</dbReference>
<feature type="domain" description="Glutamyl/glutaminyl-tRNA synthetase class Ib anti-codon binding" evidence="13">
    <location>
        <begin position="592"/>
        <end position="694"/>
    </location>
</feature>
<dbReference type="Pfam" id="PF20974">
    <property type="entry name" value="tRNA-synt_1c_C2"/>
    <property type="match status" value="1"/>
</dbReference>
<dbReference type="FunFam" id="1.10.10.2420:FF:000001">
    <property type="entry name" value="Glutamine--tRNA ligase cytoplasmic"/>
    <property type="match status" value="1"/>
</dbReference>
<dbReference type="GO" id="GO:0006425">
    <property type="term" value="P:glutaminyl-tRNA aminoacylation"/>
    <property type="evidence" value="ECO:0007669"/>
    <property type="project" value="InterPro"/>
</dbReference>
<evidence type="ECO:0000256" key="7">
    <source>
        <dbReference type="ARBA" id="ARBA00023146"/>
    </source>
</evidence>
<feature type="compositionally biased region" description="Low complexity" evidence="11">
    <location>
        <begin position="204"/>
        <end position="215"/>
    </location>
</feature>
<dbReference type="FunFam" id="1.10.1160.10:FF:000001">
    <property type="entry name" value="Glutamine--tRNA ligase"/>
    <property type="match status" value="1"/>
</dbReference>
<dbReference type="InterPro" id="IPR020059">
    <property type="entry name" value="Glu/Gln-tRNA-synth_Ib_codon-bd"/>
</dbReference>
<dbReference type="SUPFAM" id="SSF50715">
    <property type="entry name" value="Ribosomal protein L25-like"/>
    <property type="match status" value="1"/>
</dbReference>
<dbReference type="Pfam" id="PF04557">
    <property type="entry name" value="tRNA_synt_1c_R2"/>
    <property type="match status" value="1"/>
</dbReference>
<dbReference type="InterPro" id="IPR020058">
    <property type="entry name" value="Glu/Gln-tRNA-synth_Ib_cat-dom"/>
</dbReference>
<dbReference type="PANTHER" id="PTHR43097:SF4">
    <property type="entry name" value="GLUTAMINE--TRNA LIGASE"/>
    <property type="match status" value="1"/>
</dbReference>
<dbReference type="GO" id="GO:0005829">
    <property type="term" value="C:cytosol"/>
    <property type="evidence" value="ECO:0007669"/>
    <property type="project" value="TreeGrafter"/>
</dbReference>
<proteinExistence type="inferred from homology"/>
<keyword evidence="6 10" id="KW-0648">Protein biosynthesis</keyword>
<dbReference type="GO" id="GO:0004819">
    <property type="term" value="F:glutamine-tRNA ligase activity"/>
    <property type="evidence" value="ECO:0007669"/>
    <property type="project" value="UniProtKB-EC"/>
</dbReference>
<feature type="domain" description="Glutamyl/glutaminyl-tRNA synthetase class Ib catalytic" evidence="12">
    <location>
        <begin position="284"/>
        <end position="587"/>
    </location>
</feature>
<dbReference type="Pfam" id="PF03950">
    <property type="entry name" value="tRNA-synt_1c_C"/>
    <property type="match status" value="1"/>
</dbReference>
<dbReference type="InterPro" id="IPR004514">
    <property type="entry name" value="Gln-tRNA-synth"/>
</dbReference>
<keyword evidence="5 10" id="KW-0067">ATP-binding</keyword>
<comment type="catalytic activity">
    <reaction evidence="9">
        <text>tRNA(Gln) + L-glutamine + ATP = L-glutaminyl-tRNA(Gln) + AMP + diphosphate</text>
        <dbReference type="Rhea" id="RHEA:20121"/>
        <dbReference type="Rhea" id="RHEA-COMP:9662"/>
        <dbReference type="Rhea" id="RHEA-COMP:9681"/>
        <dbReference type="ChEBI" id="CHEBI:30616"/>
        <dbReference type="ChEBI" id="CHEBI:33019"/>
        <dbReference type="ChEBI" id="CHEBI:58359"/>
        <dbReference type="ChEBI" id="CHEBI:78442"/>
        <dbReference type="ChEBI" id="CHEBI:78521"/>
        <dbReference type="ChEBI" id="CHEBI:456215"/>
        <dbReference type="EC" id="6.1.1.18"/>
    </reaction>
</comment>
<dbReference type="InterPro" id="IPR001412">
    <property type="entry name" value="aa-tRNA-synth_I_CS"/>
</dbReference>
<evidence type="ECO:0000259" key="14">
    <source>
        <dbReference type="Pfam" id="PF04557"/>
    </source>
</evidence>
<dbReference type="InterPro" id="IPR042558">
    <property type="entry name" value="Gln-tRNA-synth_Ib_RNA-bd_N_1"/>
</dbReference>
<dbReference type="InterPro" id="IPR020056">
    <property type="entry name" value="Rbsml_bL25/Gln-tRNA_synth_N"/>
</dbReference>
<feature type="region of interest" description="Disordered" evidence="11">
    <location>
        <begin position="193"/>
        <end position="215"/>
    </location>
</feature>
<keyword evidence="4 10" id="KW-0547">Nucleotide-binding</keyword>
<feature type="domain" description="Glutaminyl-tRNA synthetase class Ib non-specific RNA-binding" evidence="14">
    <location>
        <begin position="174"/>
        <end position="257"/>
    </location>
</feature>
<dbReference type="EMBL" id="GL433838">
    <property type="protein sequence ID" value="EFN57944.1"/>
    <property type="molecule type" value="Genomic_DNA"/>
</dbReference>
<evidence type="ECO:0000259" key="16">
    <source>
        <dbReference type="Pfam" id="PF20974"/>
    </source>
</evidence>
<dbReference type="Gene3D" id="3.40.50.620">
    <property type="entry name" value="HUPs"/>
    <property type="match status" value="1"/>
</dbReference>
<evidence type="ECO:0000256" key="1">
    <source>
        <dbReference type="ARBA" id="ARBA00005594"/>
    </source>
</evidence>
<dbReference type="NCBIfam" id="TIGR00440">
    <property type="entry name" value="glnS"/>
    <property type="match status" value="1"/>
</dbReference>
<dbReference type="Gene3D" id="1.10.8.1290">
    <property type="entry name" value="Glutaminyl-tRNA synthetase, non-specific RNA binding region part 1, domain 1"/>
    <property type="match status" value="1"/>
</dbReference>
<dbReference type="InterPro" id="IPR011035">
    <property type="entry name" value="Ribosomal_bL25/Gln-tRNA_synth"/>
</dbReference>
<comment type="similarity">
    <text evidence="1 10">Belongs to the class-I aminoacyl-tRNA synthetase family.</text>
</comment>
<dbReference type="GO" id="GO:0005524">
    <property type="term" value="F:ATP binding"/>
    <property type="evidence" value="ECO:0007669"/>
    <property type="project" value="UniProtKB-KW"/>
</dbReference>
<dbReference type="SUPFAM" id="SSF52374">
    <property type="entry name" value="Nucleotidylyl transferase"/>
    <property type="match status" value="1"/>
</dbReference>
<dbReference type="GeneID" id="17357616"/>
<dbReference type="InterPro" id="IPR014729">
    <property type="entry name" value="Rossmann-like_a/b/a_fold"/>
</dbReference>
<dbReference type="FunFam" id="1.10.8.1290:FF:000002">
    <property type="entry name" value="Glutamine--tRNA ligase cytoplasmic"/>
    <property type="match status" value="1"/>
</dbReference>
<dbReference type="PANTHER" id="PTHR43097">
    <property type="entry name" value="GLUTAMINE-TRNA LIGASE"/>
    <property type="match status" value="1"/>
</dbReference>
<dbReference type="Pfam" id="PF04558">
    <property type="entry name" value="tRNA_synt_1c_R1"/>
    <property type="match status" value="1"/>
</dbReference>
<dbReference type="eggNOG" id="KOG1148">
    <property type="taxonomic scope" value="Eukaryota"/>
</dbReference>
<dbReference type="InterPro" id="IPR042559">
    <property type="entry name" value="Gln-tRNA-synth_Ib_RNA-bd_N_2"/>
</dbReference>
<evidence type="ECO:0000256" key="11">
    <source>
        <dbReference type="SAM" id="MobiDB-lite"/>
    </source>
</evidence>
<dbReference type="EC" id="6.1.1.18" evidence="2"/>
<dbReference type="Gene3D" id="2.40.240.10">
    <property type="entry name" value="Ribosomal Protein L25, Chain P"/>
    <property type="match status" value="2"/>
</dbReference>
<dbReference type="FunFam" id="3.90.800.10:FF:000001">
    <property type="entry name" value="Glutamine--tRNA ligase"/>
    <property type="match status" value="1"/>
</dbReference>
<reference evidence="17 18" key="1">
    <citation type="journal article" date="2010" name="Plant Cell">
        <title>The Chlorella variabilis NC64A genome reveals adaptation to photosymbiosis, coevolution with viruses, and cryptic sex.</title>
        <authorList>
            <person name="Blanc G."/>
            <person name="Duncan G."/>
            <person name="Agarkova I."/>
            <person name="Borodovsky M."/>
            <person name="Gurnon J."/>
            <person name="Kuo A."/>
            <person name="Lindquist E."/>
            <person name="Lucas S."/>
            <person name="Pangilinan J."/>
            <person name="Polle J."/>
            <person name="Salamov A."/>
            <person name="Terry A."/>
            <person name="Yamada T."/>
            <person name="Dunigan D.D."/>
            <person name="Grigoriev I.V."/>
            <person name="Claverie J.M."/>
            <person name="Van Etten J.L."/>
        </authorList>
    </citation>
    <scope>NUCLEOTIDE SEQUENCE [LARGE SCALE GENOMIC DNA]</scope>
    <source>
        <strain evidence="17 18">NC64A</strain>
    </source>
</reference>
<dbReference type="CDD" id="cd00807">
    <property type="entry name" value="GlnRS_core"/>
    <property type="match status" value="1"/>
</dbReference>
<dbReference type="InterPro" id="IPR050132">
    <property type="entry name" value="Gln/Glu-tRNA_Ligase"/>
</dbReference>
<evidence type="ECO:0000256" key="2">
    <source>
        <dbReference type="ARBA" id="ARBA00012836"/>
    </source>
</evidence>
<evidence type="ECO:0000259" key="12">
    <source>
        <dbReference type="Pfam" id="PF00749"/>
    </source>
</evidence>
<evidence type="ECO:0000256" key="3">
    <source>
        <dbReference type="ARBA" id="ARBA00022598"/>
    </source>
</evidence>
<dbReference type="Proteomes" id="UP000008141">
    <property type="component" value="Unassembled WGS sequence"/>
</dbReference>
<dbReference type="GO" id="GO:0048608">
    <property type="term" value="P:reproductive structure development"/>
    <property type="evidence" value="ECO:0007669"/>
    <property type="project" value="UniProtKB-ARBA"/>
</dbReference>